<dbReference type="EMBL" id="QEAN01000173">
    <property type="protein sequence ID" value="TPX44390.1"/>
    <property type="molecule type" value="Genomic_DNA"/>
</dbReference>
<dbReference type="Gene3D" id="3.30.450.30">
    <property type="entry name" value="Dynein light chain 2a, cytoplasmic"/>
    <property type="match status" value="1"/>
</dbReference>
<dbReference type="GO" id="GO:0071230">
    <property type="term" value="P:cellular response to amino acid stimulus"/>
    <property type="evidence" value="ECO:0007669"/>
    <property type="project" value="TreeGrafter"/>
</dbReference>
<dbReference type="VEuPathDB" id="FungiDB:SeMB42_g04339"/>
<protein>
    <recommendedName>
        <fullName evidence="6">Late endosomal/lysosomal adaptor and MAPK and MTOR activator 5</fullName>
    </recommendedName>
</protein>
<evidence type="ECO:0000313" key="9">
    <source>
        <dbReference type="Proteomes" id="UP000317494"/>
    </source>
</evidence>
<evidence type="ECO:0000256" key="4">
    <source>
        <dbReference type="ARBA" id="ARBA00022490"/>
    </source>
</evidence>
<keyword evidence="4" id="KW-0963">Cytoplasm</keyword>
<keyword evidence="9" id="KW-1185">Reference proteome</keyword>
<organism evidence="8 9">
    <name type="scientific">Synchytrium endobioticum</name>
    <dbReference type="NCBI Taxonomy" id="286115"/>
    <lineage>
        <taxon>Eukaryota</taxon>
        <taxon>Fungi</taxon>
        <taxon>Fungi incertae sedis</taxon>
        <taxon>Chytridiomycota</taxon>
        <taxon>Chytridiomycota incertae sedis</taxon>
        <taxon>Chytridiomycetes</taxon>
        <taxon>Synchytriales</taxon>
        <taxon>Synchytriaceae</taxon>
        <taxon>Synchytrium</taxon>
    </lineage>
</organism>
<dbReference type="AlphaFoldDB" id="A0A507CZR2"/>
<evidence type="ECO:0000313" key="10">
    <source>
        <dbReference type="Proteomes" id="UP000320475"/>
    </source>
</evidence>
<evidence type="ECO:0000256" key="6">
    <source>
        <dbReference type="ARBA" id="ARBA00032692"/>
    </source>
</evidence>
<sequence>MEKDLTSALDALANTPKVKGVIAVDSQGLPLGHRGSAEASASPLFESISSKATKIVSQISNGTGLDVLITVESDMQTLYIQRNTDVTIGIYKASQ</sequence>
<dbReference type="GO" id="GO:0043066">
    <property type="term" value="P:negative regulation of apoptotic process"/>
    <property type="evidence" value="ECO:0007669"/>
    <property type="project" value="InterPro"/>
</dbReference>
<dbReference type="Pfam" id="PF16672">
    <property type="entry name" value="LAMTOR5"/>
    <property type="match status" value="1"/>
</dbReference>
<gene>
    <name evidence="7" type="ORF">SeLEV6574_g06473</name>
    <name evidence="8" type="ORF">SeMB42_g04339</name>
</gene>
<evidence type="ECO:0000256" key="1">
    <source>
        <dbReference type="ARBA" id="ARBA00004371"/>
    </source>
</evidence>
<dbReference type="GO" id="GO:0005085">
    <property type="term" value="F:guanyl-nucleotide exchange factor activity"/>
    <property type="evidence" value="ECO:0007669"/>
    <property type="project" value="TreeGrafter"/>
</dbReference>
<dbReference type="InterPro" id="IPR024135">
    <property type="entry name" value="LAMTOR5"/>
</dbReference>
<dbReference type="PANTHER" id="PTHR13342">
    <property type="entry name" value="RAGULATOR COMPLEX PROTEIN LAMTOR5"/>
    <property type="match status" value="1"/>
</dbReference>
<reference evidence="9 10" key="1">
    <citation type="journal article" date="2019" name="Sci. Rep.">
        <title>Comparative genomics of chytrid fungi reveal insights into the obligate biotrophic and pathogenic lifestyle of Synchytrium endobioticum.</title>
        <authorList>
            <person name="van de Vossenberg B.T.L.H."/>
            <person name="Warris S."/>
            <person name="Nguyen H.D.T."/>
            <person name="van Gent-Pelzer M.P.E."/>
            <person name="Joly D.L."/>
            <person name="van de Geest H.C."/>
            <person name="Bonants P.J.M."/>
            <person name="Smith D.S."/>
            <person name="Levesque C.A."/>
            <person name="van der Lee T.A.J."/>
        </authorList>
    </citation>
    <scope>NUCLEOTIDE SEQUENCE [LARGE SCALE GENOMIC DNA]</scope>
    <source>
        <strain evidence="7 10">LEV6574</strain>
        <strain evidence="8 9">MB42</strain>
    </source>
</reference>
<evidence type="ECO:0000256" key="5">
    <source>
        <dbReference type="ARBA" id="ARBA00023228"/>
    </source>
</evidence>
<evidence type="ECO:0000313" key="8">
    <source>
        <dbReference type="EMBL" id="TPX44390.1"/>
    </source>
</evidence>
<proteinExistence type="inferred from homology"/>
<evidence type="ECO:0000256" key="2">
    <source>
        <dbReference type="ARBA" id="ARBA00004496"/>
    </source>
</evidence>
<accession>A0A507CZR2</accession>
<comment type="caution">
    <text evidence="8">The sequence shown here is derived from an EMBL/GenBank/DDBJ whole genome shotgun (WGS) entry which is preliminary data.</text>
</comment>
<comment type="subcellular location">
    <subcellularLocation>
        <location evidence="2">Cytoplasm</location>
    </subcellularLocation>
    <subcellularLocation>
        <location evidence="1">Lysosome</location>
    </subcellularLocation>
</comment>
<dbReference type="SUPFAM" id="SSF103196">
    <property type="entry name" value="Roadblock/LC7 domain"/>
    <property type="match status" value="1"/>
</dbReference>
<dbReference type="Proteomes" id="UP000320475">
    <property type="component" value="Unassembled WGS sequence"/>
</dbReference>
<dbReference type="GO" id="GO:0071986">
    <property type="term" value="C:Ragulator complex"/>
    <property type="evidence" value="ECO:0007669"/>
    <property type="project" value="InterPro"/>
</dbReference>
<comment type="similarity">
    <text evidence="3">Belongs to the LAMTOR5 family.</text>
</comment>
<dbReference type="EMBL" id="QEAM01000369">
    <property type="protein sequence ID" value="TPX40693.1"/>
    <property type="molecule type" value="Genomic_DNA"/>
</dbReference>
<name>A0A507CZR2_9FUNG</name>
<dbReference type="PANTHER" id="PTHR13342:SF2">
    <property type="entry name" value="RAGULATOR COMPLEX PROTEIN LAMTOR5"/>
    <property type="match status" value="1"/>
</dbReference>
<dbReference type="OrthoDB" id="76862at2759"/>
<evidence type="ECO:0000256" key="3">
    <source>
        <dbReference type="ARBA" id="ARBA00007795"/>
    </source>
</evidence>
<keyword evidence="5" id="KW-0458">Lysosome</keyword>
<evidence type="ECO:0000313" key="7">
    <source>
        <dbReference type="EMBL" id="TPX40693.1"/>
    </source>
</evidence>
<dbReference type="Proteomes" id="UP000317494">
    <property type="component" value="Unassembled WGS sequence"/>
</dbReference>
<dbReference type="GO" id="GO:1904263">
    <property type="term" value="P:positive regulation of TORC1 signaling"/>
    <property type="evidence" value="ECO:0007669"/>
    <property type="project" value="TreeGrafter"/>
</dbReference>